<accession>A0A0N0IVP5</accession>
<dbReference type="Proteomes" id="UP000037953">
    <property type="component" value="Unassembled WGS sequence"/>
</dbReference>
<dbReference type="AlphaFoldDB" id="A0A0N0IVP5"/>
<dbReference type="PATRIC" id="fig|253.9.peg.4404"/>
<evidence type="ECO:0000313" key="2">
    <source>
        <dbReference type="Proteomes" id="UP000037953"/>
    </source>
</evidence>
<organism evidence="1 2">
    <name type="scientific">Chryseobacterium indologenes</name>
    <name type="common">Flavobacterium indologenes</name>
    <dbReference type="NCBI Taxonomy" id="253"/>
    <lineage>
        <taxon>Bacteria</taxon>
        <taxon>Pseudomonadati</taxon>
        <taxon>Bacteroidota</taxon>
        <taxon>Flavobacteriia</taxon>
        <taxon>Flavobacteriales</taxon>
        <taxon>Weeksellaceae</taxon>
        <taxon>Chryseobacterium group</taxon>
        <taxon>Chryseobacterium</taxon>
    </lineage>
</organism>
<reference evidence="1 2" key="1">
    <citation type="journal article" date="2015" name="Genom Data">
        <title>Draft genome sequence of a multidrug-resistant Chryseobacterium indologenes isolate from Malaysia.</title>
        <authorList>
            <person name="Yu C.Y."/>
            <person name="Ang G.Y."/>
            <person name="Cheng H.J."/>
            <person name="Cheong Y.M."/>
            <person name="Yin W.F."/>
            <person name="Chan K.G."/>
        </authorList>
    </citation>
    <scope>NUCLEOTIDE SEQUENCE [LARGE SCALE GENOMIC DNA]</scope>
    <source>
        <strain evidence="1 2">CI_885</strain>
    </source>
</reference>
<protein>
    <submittedName>
        <fullName evidence="1">Uncharacterized protein</fullName>
    </submittedName>
</protein>
<name>A0A0N0IVP5_CHRID</name>
<sequence length="190" mass="21988">MIPFVFAQNTVRMTSNYGSDNQEIQDLSDFENIYTEQLKFESENLKGKYYQINLEEFKNGKRIKNTMLFDGSETDYFKIKSDHVLLKFFFKLSDGKLKAYIRGDGFGSKKSYFPLISDSDSYTVKNFFGNKKELSVDVQKKIAVFAIITPTIHKDGSGSYCEVVQSEIVPEKLGEHFKIPHYFLITIVFK</sequence>
<reference evidence="2" key="2">
    <citation type="submission" date="2015-09" db="EMBL/GenBank/DDBJ databases">
        <title>Draft genome sequence of a multidrug-resistant Chryseobacterium indologenes isolate from Malaysia.</title>
        <authorList>
            <person name="Yu C.Y."/>
            <person name="Ang G.Y."/>
            <person name="Chan K.-G."/>
        </authorList>
    </citation>
    <scope>NUCLEOTIDE SEQUENCE [LARGE SCALE GENOMIC DNA]</scope>
    <source>
        <strain evidence="2">CI_885</strain>
    </source>
</reference>
<evidence type="ECO:0000313" key="1">
    <source>
        <dbReference type="EMBL" id="KPE50654.1"/>
    </source>
</evidence>
<proteinExistence type="predicted"/>
<gene>
    <name evidence="1" type="ORF">AOB46_12715</name>
</gene>
<comment type="caution">
    <text evidence="1">The sequence shown here is derived from an EMBL/GenBank/DDBJ whole genome shotgun (WGS) entry which is preliminary data.</text>
</comment>
<dbReference type="EMBL" id="LJOD01000008">
    <property type="protein sequence ID" value="KPE50654.1"/>
    <property type="molecule type" value="Genomic_DNA"/>
</dbReference>